<reference evidence="10 11" key="1">
    <citation type="journal article" date="2009" name="Stand. Genomic Sci.">
        <title>Complete genome sequence of Acidimicrobium ferrooxidans type strain (ICP).</title>
        <authorList>
            <person name="Clum A."/>
            <person name="Nolan M."/>
            <person name="Lang E."/>
            <person name="Glavina Del Rio T."/>
            <person name="Tice H."/>
            <person name="Copeland A."/>
            <person name="Cheng J.F."/>
            <person name="Lucas S."/>
            <person name="Chen F."/>
            <person name="Bruce D."/>
            <person name="Goodwin L."/>
            <person name="Pitluck S."/>
            <person name="Ivanova N."/>
            <person name="Mavrommatis K."/>
            <person name="Mikhailova N."/>
            <person name="Pati A."/>
            <person name="Chen A."/>
            <person name="Palaniappan K."/>
            <person name="Goker M."/>
            <person name="Spring S."/>
            <person name="Land M."/>
            <person name="Hauser L."/>
            <person name="Chang Y.J."/>
            <person name="Jeffries C.C."/>
            <person name="Chain P."/>
            <person name="Bristow J."/>
            <person name="Eisen J.A."/>
            <person name="Markowitz V."/>
            <person name="Hugenholtz P."/>
            <person name="Kyrpides N.C."/>
            <person name="Klenk H.P."/>
            <person name="Lapidus A."/>
        </authorList>
    </citation>
    <scope>NUCLEOTIDE SEQUENCE [LARGE SCALE GENOMIC DNA]</scope>
    <source>
        <strain evidence="11">DSM 10331 / JCM 15462 / NBRC 103882 / ICP</strain>
    </source>
</reference>
<comment type="pathway">
    <text evidence="1 7">Carbohydrate degradation; pentose phosphate pathway; D-ribulose 5-phosphate from D-glucose 6-phosphate (oxidative stage): step 1/3.</text>
</comment>
<dbReference type="PANTHER" id="PTHR23429">
    <property type="entry name" value="GLUCOSE-6-PHOSPHATE 1-DEHYDROGENASE G6PD"/>
    <property type="match status" value="1"/>
</dbReference>
<dbReference type="HOGENOM" id="CLU_013524_5_0_11"/>
<dbReference type="HAMAP" id="MF_00966">
    <property type="entry name" value="G6PD"/>
    <property type="match status" value="1"/>
</dbReference>
<feature type="binding site" evidence="7">
    <location>
        <position position="205"/>
    </location>
    <ligand>
        <name>substrate</name>
    </ligand>
</feature>
<dbReference type="InterPro" id="IPR036291">
    <property type="entry name" value="NAD(P)-bd_dom_sf"/>
</dbReference>
<keyword evidence="3 7" id="KW-0313">Glucose metabolism</keyword>
<comment type="similarity">
    <text evidence="2 7">Belongs to the glucose-6-phosphate dehydrogenase family.</text>
</comment>
<feature type="domain" description="Glucose-6-phosphate dehydrogenase C-terminal" evidence="9">
    <location>
        <begin position="178"/>
        <end position="452"/>
    </location>
</feature>
<dbReference type="GO" id="GO:0004345">
    <property type="term" value="F:glucose-6-phosphate dehydrogenase activity"/>
    <property type="evidence" value="ECO:0007669"/>
    <property type="project" value="UniProtKB-UniRule"/>
</dbReference>
<name>C7M369_ACIFD</name>
<dbReference type="GO" id="GO:0050661">
    <property type="term" value="F:NADP binding"/>
    <property type="evidence" value="ECO:0007669"/>
    <property type="project" value="UniProtKB-UniRule"/>
</dbReference>
<feature type="binding site" evidence="7">
    <location>
        <position position="171"/>
    </location>
    <ligand>
        <name>substrate</name>
    </ligand>
</feature>
<proteinExistence type="inferred from homology"/>
<evidence type="ECO:0000256" key="5">
    <source>
        <dbReference type="ARBA" id="ARBA00023002"/>
    </source>
</evidence>
<dbReference type="OrthoDB" id="9802739at2"/>
<dbReference type="PROSITE" id="PS00069">
    <property type="entry name" value="G6P_DEHYDROGENASE"/>
    <property type="match status" value="1"/>
</dbReference>
<feature type="binding site" evidence="7">
    <location>
        <position position="224"/>
    </location>
    <ligand>
        <name>substrate</name>
    </ligand>
</feature>
<keyword evidence="11" id="KW-1185">Reference proteome</keyword>
<dbReference type="eggNOG" id="COG0364">
    <property type="taxonomic scope" value="Bacteria"/>
</dbReference>
<evidence type="ECO:0000256" key="7">
    <source>
        <dbReference type="HAMAP-Rule" id="MF_00966"/>
    </source>
</evidence>
<dbReference type="InterPro" id="IPR022674">
    <property type="entry name" value="G6P_DH_NAD-bd"/>
</dbReference>
<dbReference type="InterPro" id="IPR001282">
    <property type="entry name" value="G6P_DH"/>
</dbReference>
<gene>
    <name evidence="7" type="primary">zwf</name>
    <name evidence="10" type="ordered locus">Afer_0496</name>
</gene>
<dbReference type="AlphaFoldDB" id="C7M369"/>
<feature type="binding site" evidence="7">
    <location>
        <position position="167"/>
    </location>
    <ligand>
        <name>substrate</name>
    </ligand>
</feature>
<dbReference type="KEGG" id="afo:Afer_0496"/>
<dbReference type="SUPFAM" id="SSF55347">
    <property type="entry name" value="Glyceraldehyde-3-phosphate dehydrogenase-like, C-terminal domain"/>
    <property type="match status" value="1"/>
</dbReference>
<keyword evidence="6 7" id="KW-0119">Carbohydrate metabolism</keyword>
<dbReference type="STRING" id="525909.Afer_0496"/>
<protein>
    <recommendedName>
        <fullName evidence="7">Glucose-6-phosphate 1-dehydrogenase</fullName>
        <shortName evidence="7">G6PD</shortName>
        <ecNumber evidence="7">1.1.1.49</ecNumber>
    </recommendedName>
</protein>
<dbReference type="EC" id="1.1.1.49" evidence="7"/>
<evidence type="ECO:0000313" key="10">
    <source>
        <dbReference type="EMBL" id="ACU53463.1"/>
    </source>
</evidence>
<keyword evidence="4 7" id="KW-0521">NADP</keyword>
<dbReference type="NCBIfam" id="TIGR00871">
    <property type="entry name" value="zwf"/>
    <property type="match status" value="1"/>
</dbReference>
<dbReference type="PIRSF" id="PIRSF000110">
    <property type="entry name" value="G6PD"/>
    <property type="match status" value="1"/>
</dbReference>
<evidence type="ECO:0000256" key="1">
    <source>
        <dbReference type="ARBA" id="ARBA00004937"/>
    </source>
</evidence>
<evidence type="ECO:0000259" key="9">
    <source>
        <dbReference type="Pfam" id="PF02781"/>
    </source>
</evidence>
<feature type="binding site" evidence="7">
    <location>
        <position position="137"/>
    </location>
    <ligand>
        <name>NADP(+)</name>
        <dbReference type="ChEBI" id="CHEBI:58349"/>
    </ligand>
</feature>
<feature type="domain" description="Glucose-6-phosphate dehydrogenase NAD-binding" evidence="8">
    <location>
        <begin position="8"/>
        <end position="176"/>
    </location>
</feature>
<feature type="binding site" evidence="7">
    <location>
        <begin position="11"/>
        <end position="18"/>
    </location>
    <ligand>
        <name>NADP(+)</name>
        <dbReference type="ChEBI" id="CHEBI:58349"/>
    </ligand>
</feature>
<evidence type="ECO:0000256" key="4">
    <source>
        <dbReference type="ARBA" id="ARBA00022857"/>
    </source>
</evidence>
<feature type="active site" description="Proton acceptor" evidence="7">
    <location>
        <position position="229"/>
    </location>
</feature>
<dbReference type="RefSeq" id="WP_015797962.1">
    <property type="nucleotide sequence ID" value="NC_013124.1"/>
</dbReference>
<comment type="function">
    <text evidence="7">Catalyzes the oxidation of glucose 6-phosphate to 6-phosphogluconolactone.</text>
</comment>
<dbReference type="EMBL" id="CP001631">
    <property type="protein sequence ID" value="ACU53463.1"/>
    <property type="molecule type" value="Genomic_DNA"/>
</dbReference>
<dbReference type="InterPro" id="IPR019796">
    <property type="entry name" value="G6P_DH_AS"/>
</dbReference>
<evidence type="ECO:0000256" key="2">
    <source>
        <dbReference type="ARBA" id="ARBA00009975"/>
    </source>
</evidence>
<accession>C7M369</accession>
<dbReference type="SUPFAM" id="SSF51735">
    <property type="entry name" value="NAD(P)-binding Rossmann-fold domains"/>
    <property type="match status" value="1"/>
</dbReference>
<evidence type="ECO:0000256" key="6">
    <source>
        <dbReference type="ARBA" id="ARBA00023277"/>
    </source>
</evidence>
<organism evidence="10 11">
    <name type="scientific">Acidimicrobium ferrooxidans (strain DSM 10331 / JCM 15462 / NBRC 103882 / ICP)</name>
    <dbReference type="NCBI Taxonomy" id="525909"/>
    <lineage>
        <taxon>Bacteria</taxon>
        <taxon>Bacillati</taxon>
        <taxon>Actinomycetota</taxon>
        <taxon>Acidimicrobiia</taxon>
        <taxon>Acidimicrobiales</taxon>
        <taxon>Acidimicrobiaceae</taxon>
        <taxon>Acidimicrobium</taxon>
    </lineage>
</organism>
<dbReference type="Gene3D" id="3.30.360.10">
    <property type="entry name" value="Dihydrodipicolinate Reductase, domain 2"/>
    <property type="match status" value="1"/>
</dbReference>
<dbReference type="Gene3D" id="3.40.50.720">
    <property type="entry name" value="NAD(P)-binding Rossmann-like Domain"/>
    <property type="match status" value="1"/>
</dbReference>
<keyword evidence="5 7" id="KW-0560">Oxidoreductase</keyword>
<comment type="caution">
    <text evidence="7">Lacks conserved residue(s) required for the propagation of feature annotation.</text>
</comment>
<dbReference type="PANTHER" id="PTHR23429:SF0">
    <property type="entry name" value="GLUCOSE-6-PHOSPHATE 1-DEHYDROGENASE"/>
    <property type="match status" value="1"/>
</dbReference>
<dbReference type="Pfam" id="PF02781">
    <property type="entry name" value="G6PD_C"/>
    <property type="match status" value="1"/>
</dbReference>
<sequence length="458" mass="51630">MTQRIPFVLFGATGDLARRMLLPALMSVRERHADYQLDIIGVAGSRFDDESFRAHVVEILTKDKRCSREEAETFAKTISYLSGDYHDPNLFDALAARVSPDERPIVYLAIPPSLFEVVIEQLARAGFDEHARIMVEKPFGRNLADAQRLSKVLASHFRPEQIFRIDHFLGKEAVQNLLVFRFANSILEPLWNRNYVSRIELNMLEAFGVEGRGAFYDGVGVVRDVVQNHLLQLLTLLLMEPPLAMSGRDLTDQRTKVLQAIRPIRPDDAVLAQYRGYRLEAGVADDSSTPTYAAIRLEVNSWRWAGVPVFVRAGKGLRETRTEAVVEFRRPPTLIFGTGEGEQHQPEPNAFIFHFKPDGRIELLMQSKVPGPRLISRPTMLTVSSSDDSARSDDAYAQLIDDVVRDDQTRFATQESVEAGWRIVDPVLEAPAESTYVVGSDGPREADRLVADVHGWYR</sequence>
<dbReference type="InterPro" id="IPR022675">
    <property type="entry name" value="G6P_DH_C"/>
</dbReference>
<evidence type="ECO:0000259" key="8">
    <source>
        <dbReference type="Pfam" id="PF00479"/>
    </source>
</evidence>
<dbReference type="GO" id="GO:0009051">
    <property type="term" value="P:pentose-phosphate shunt, oxidative branch"/>
    <property type="evidence" value="ECO:0007669"/>
    <property type="project" value="TreeGrafter"/>
</dbReference>
<dbReference type="GO" id="GO:0006006">
    <property type="term" value="P:glucose metabolic process"/>
    <property type="evidence" value="ECO:0007669"/>
    <property type="project" value="UniProtKB-KW"/>
</dbReference>
<feature type="binding site" evidence="7">
    <location>
        <position position="315"/>
    </location>
    <ligand>
        <name>substrate</name>
    </ligand>
</feature>
<dbReference type="Pfam" id="PF00479">
    <property type="entry name" value="G6PD_N"/>
    <property type="match status" value="1"/>
</dbReference>
<dbReference type="Proteomes" id="UP000000771">
    <property type="component" value="Chromosome"/>
</dbReference>
<evidence type="ECO:0000313" key="11">
    <source>
        <dbReference type="Proteomes" id="UP000000771"/>
    </source>
</evidence>
<dbReference type="UniPathway" id="UPA00115">
    <property type="reaction ID" value="UER00408"/>
</dbReference>
<comment type="catalytic activity">
    <reaction evidence="7">
        <text>D-glucose 6-phosphate + NADP(+) = 6-phospho-D-glucono-1,5-lactone + NADPH + H(+)</text>
        <dbReference type="Rhea" id="RHEA:15841"/>
        <dbReference type="ChEBI" id="CHEBI:15378"/>
        <dbReference type="ChEBI" id="CHEBI:57783"/>
        <dbReference type="ChEBI" id="CHEBI:57955"/>
        <dbReference type="ChEBI" id="CHEBI:58349"/>
        <dbReference type="ChEBI" id="CHEBI:61548"/>
        <dbReference type="EC" id="1.1.1.49"/>
    </reaction>
</comment>
<evidence type="ECO:0000256" key="3">
    <source>
        <dbReference type="ARBA" id="ARBA00022526"/>
    </source>
</evidence>
<dbReference type="PRINTS" id="PR00079">
    <property type="entry name" value="G6PDHDRGNASE"/>
</dbReference>